<organism evidence="1 2">
    <name type="scientific">Peribacillus simplex</name>
    <dbReference type="NCBI Taxonomy" id="1478"/>
    <lineage>
        <taxon>Bacteria</taxon>
        <taxon>Bacillati</taxon>
        <taxon>Bacillota</taxon>
        <taxon>Bacilli</taxon>
        <taxon>Bacillales</taxon>
        <taxon>Bacillaceae</taxon>
        <taxon>Peribacillus</taxon>
    </lineage>
</organism>
<dbReference type="RefSeq" id="WP_144480353.1">
    <property type="nucleotide sequence ID" value="NZ_VNKI01000011.1"/>
</dbReference>
<evidence type="ECO:0000313" key="1">
    <source>
        <dbReference type="EMBL" id="TVX77811.1"/>
    </source>
</evidence>
<reference evidence="1 2" key="1">
    <citation type="submission" date="2019-07" db="EMBL/GenBank/DDBJ databases">
        <title>Genome assembly of Bacillus simplex strain GGC-P6A.</title>
        <authorList>
            <person name="Jennings M.E."/>
            <person name="Barton H.A."/>
        </authorList>
    </citation>
    <scope>NUCLEOTIDE SEQUENCE [LARGE SCALE GENOMIC DNA]</scope>
    <source>
        <strain evidence="1 2">GGC-P6A</strain>
    </source>
</reference>
<protein>
    <submittedName>
        <fullName evidence="1">Uncharacterized protein</fullName>
    </submittedName>
</protein>
<dbReference type="EMBL" id="VNKI01000011">
    <property type="protein sequence ID" value="TVX77811.1"/>
    <property type="molecule type" value="Genomic_DNA"/>
</dbReference>
<accession>A0A8B5XU59</accession>
<proteinExistence type="predicted"/>
<comment type="caution">
    <text evidence="1">The sequence shown here is derived from an EMBL/GenBank/DDBJ whole genome shotgun (WGS) entry which is preliminary data.</text>
</comment>
<sequence length="80" mass="9282">MEIKKHNLANSWILEAHSAYKVYSNEKSYIIVDEESDVVLGFTIDNTVLDVTRSSWNVCYKVRIDTRTITITTNPEEDEE</sequence>
<dbReference type="AlphaFoldDB" id="A0A8B5XU59"/>
<dbReference type="Proteomes" id="UP000317770">
    <property type="component" value="Unassembled WGS sequence"/>
</dbReference>
<gene>
    <name evidence="1" type="ORF">FQP34_22015</name>
</gene>
<name>A0A8B5XU59_9BACI</name>
<evidence type="ECO:0000313" key="2">
    <source>
        <dbReference type="Proteomes" id="UP000317770"/>
    </source>
</evidence>